<dbReference type="InterPro" id="IPR000165">
    <property type="entry name" value="Glucoamylase"/>
</dbReference>
<dbReference type="EMBL" id="MU855579">
    <property type="protein sequence ID" value="KAK3901441.1"/>
    <property type="molecule type" value="Genomic_DNA"/>
</dbReference>
<feature type="binding site" evidence="11">
    <location>
        <position position="187"/>
    </location>
    <ligand>
        <name>substrate</name>
    </ligand>
</feature>
<evidence type="ECO:0000256" key="6">
    <source>
        <dbReference type="ARBA" id="ARBA00023277"/>
    </source>
</evidence>
<evidence type="ECO:0000256" key="11">
    <source>
        <dbReference type="PIRSR" id="PIRSR001031-2"/>
    </source>
</evidence>
<sequence length="679" mass="71509">MAGLVVQLQGHLQDHLLPAHFNASGLATTVTAMLSSLLVLGSCAVQAVVGRPDATPHVRREGAVLKRSVDSFIQTETPIAWNKLLCNIGPSGCAASGAASGAVIASPSKSSPDYWYAWTRDAALVLTGIVDSFAHNYSSTLQTTIQNYITAQAKLQGITNPSGSLTNGAGLGEPKFMVGLTQFTGEWGRPQRDGPPLRAIAMIRYARWLVENGYKATAKDVVWPVIKNDLAYTAQYWSETGFDLWEEVPGNSFFTVAASHRALVEGAYLAAQLGTECRACITTAPHVLCYQQSFWNSGGYIVSNLNGGSGRSGKDANSILTSIHTFDPAVGCDATTFQPCSDKALSNLKLYVDSFRSTYAINAGIPQGQAIAVGRYSEDVYYSGNPWYLANFAVAEQLYDALYVWKKESSITVTATSLAFFKDLVPSITAGTYTPSSSTYQTILTAVAAYADGFMDVADARIPASGAIAEQYDRNNGSPLSAADLTWSYAAFLSAADRRAGIVPAGWAAENGKTLPATCSRSAQVAGTYSLAATPVFPAGQTENPSAGPAPSPFPSGCLAASEVYVTFNEKATTEWGQNVKVVGSVPQLGSWNVANAVPLSAVGYTSSNPTWSITVPLTAGTTVAYKYVKVNADGSVVWESDPNRSLVVTAAAAATSTAVTCGQVGGACAAQTVNDTWR</sequence>
<keyword evidence="14" id="KW-1185">Reference proteome</keyword>
<dbReference type="InterPro" id="IPR008928">
    <property type="entry name" value="6-hairpin_glycosidase_sf"/>
</dbReference>
<evidence type="ECO:0000256" key="10">
    <source>
        <dbReference type="PIRSR" id="PIRSR001031-1"/>
    </source>
</evidence>
<dbReference type="SUPFAM" id="SSF49452">
    <property type="entry name" value="Starch-binding domain-like"/>
    <property type="match status" value="1"/>
</dbReference>
<dbReference type="EC" id="3.2.1.3" evidence="9"/>
<dbReference type="GO" id="GO:0000324">
    <property type="term" value="C:fungal-type vacuole"/>
    <property type="evidence" value="ECO:0007669"/>
    <property type="project" value="TreeGrafter"/>
</dbReference>
<feature type="active site" description="Proton donor" evidence="10">
    <location>
        <position position="246"/>
    </location>
</feature>
<reference evidence="13" key="2">
    <citation type="submission" date="2023-05" db="EMBL/GenBank/DDBJ databases">
        <authorList>
            <consortium name="Lawrence Berkeley National Laboratory"/>
            <person name="Steindorff A."/>
            <person name="Hensen N."/>
            <person name="Bonometti L."/>
            <person name="Westerberg I."/>
            <person name="Brannstrom I.O."/>
            <person name="Guillou S."/>
            <person name="Cros-Aarteil S."/>
            <person name="Calhoun S."/>
            <person name="Haridas S."/>
            <person name="Kuo A."/>
            <person name="Mondo S."/>
            <person name="Pangilinan J."/>
            <person name="Riley R."/>
            <person name="Labutti K."/>
            <person name="Andreopoulos B."/>
            <person name="Lipzen A."/>
            <person name="Chen C."/>
            <person name="Yanf M."/>
            <person name="Daum C."/>
            <person name="Ng V."/>
            <person name="Clum A."/>
            <person name="Ohm R."/>
            <person name="Martin F."/>
            <person name="Silar P."/>
            <person name="Natvig D."/>
            <person name="Lalanne C."/>
            <person name="Gautier V."/>
            <person name="Ament-Velasquez S.L."/>
            <person name="Kruys A."/>
            <person name="Hutchinson M.I."/>
            <person name="Powell A.J."/>
            <person name="Barry K."/>
            <person name="Miller A.N."/>
            <person name="Grigoriev I.V."/>
            <person name="Debuchy R."/>
            <person name="Gladieux P."/>
            <person name="Thoren M.H."/>
            <person name="Johannesson H."/>
        </authorList>
    </citation>
    <scope>NUCLEOTIDE SEQUENCE</scope>
    <source>
        <strain evidence="13">CBS 103.79</strain>
    </source>
</reference>
<evidence type="ECO:0000256" key="2">
    <source>
        <dbReference type="ARBA" id="ARBA00006188"/>
    </source>
</evidence>
<keyword evidence="5" id="KW-0325">Glycoprotein</keyword>
<dbReference type="Gene3D" id="1.50.10.10">
    <property type="match status" value="1"/>
</dbReference>
<evidence type="ECO:0000256" key="8">
    <source>
        <dbReference type="ARBA" id="ARBA00023326"/>
    </source>
</evidence>
<dbReference type="SMART" id="SM01065">
    <property type="entry name" value="CBM_2"/>
    <property type="match status" value="1"/>
</dbReference>
<dbReference type="PROSITE" id="PS51166">
    <property type="entry name" value="CBM20"/>
    <property type="match status" value="1"/>
</dbReference>
<keyword evidence="6 9" id="KW-0119">Carbohydrate metabolism</keyword>
<dbReference type="PIRSF" id="PIRSF001031">
    <property type="entry name" value="Glu-a-glcsd_SBD"/>
    <property type="match status" value="1"/>
</dbReference>
<dbReference type="AlphaFoldDB" id="A0AAN6MIE2"/>
<evidence type="ECO:0000256" key="7">
    <source>
        <dbReference type="ARBA" id="ARBA00023295"/>
    </source>
</evidence>
<keyword evidence="4 9" id="KW-0378">Hydrolase</keyword>
<dbReference type="InterPro" id="IPR008291">
    <property type="entry name" value="Glucoamylase_SBD"/>
</dbReference>
<name>A0AAN6MIE2_9PEZI</name>
<dbReference type="InterPro" id="IPR013784">
    <property type="entry name" value="Carb-bd-like_fold"/>
</dbReference>
<dbReference type="GO" id="GO:2001070">
    <property type="term" value="F:starch binding"/>
    <property type="evidence" value="ECO:0007669"/>
    <property type="project" value="InterPro"/>
</dbReference>
<comment type="similarity">
    <text evidence="2 9">Belongs to the glycosyl hydrolase 15 family.</text>
</comment>
<comment type="caution">
    <text evidence="13">The sequence shown here is derived from an EMBL/GenBank/DDBJ whole genome shotgun (WGS) entry which is preliminary data.</text>
</comment>
<dbReference type="CDD" id="cd05811">
    <property type="entry name" value="CBM20_glucoamylase"/>
    <property type="match status" value="1"/>
</dbReference>
<evidence type="ECO:0000256" key="3">
    <source>
        <dbReference type="ARBA" id="ARBA00022729"/>
    </source>
</evidence>
<dbReference type="Pfam" id="PF00686">
    <property type="entry name" value="CBM_20"/>
    <property type="match status" value="1"/>
</dbReference>
<accession>A0AAN6MIE2</accession>
<dbReference type="Pfam" id="PF00723">
    <property type="entry name" value="Glyco_hydro_15"/>
    <property type="match status" value="1"/>
</dbReference>
<dbReference type="Proteomes" id="UP001303889">
    <property type="component" value="Unassembled WGS sequence"/>
</dbReference>
<gene>
    <name evidence="13" type="ORF">C8A05DRAFT_34875</name>
</gene>
<evidence type="ECO:0000259" key="12">
    <source>
        <dbReference type="PROSITE" id="PS51166"/>
    </source>
</evidence>
<dbReference type="GO" id="GO:0000272">
    <property type="term" value="P:polysaccharide catabolic process"/>
    <property type="evidence" value="ECO:0007669"/>
    <property type="project" value="UniProtKB-KW"/>
</dbReference>
<evidence type="ECO:0000256" key="1">
    <source>
        <dbReference type="ARBA" id="ARBA00001863"/>
    </source>
</evidence>
<dbReference type="PRINTS" id="PR00736">
    <property type="entry name" value="GLHYDRLASE15"/>
</dbReference>
<evidence type="ECO:0000256" key="9">
    <source>
        <dbReference type="PIRNR" id="PIRNR001031"/>
    </source>
</evidence>
<dbReference type="PROSITE" id="PS00820">
    <property type="entry name" value="GLUCOAMYLASE"/>
    <property type="match status" value="1"/>
</dbReference>
<keyword evidence="3" id="KW-0732">Signal</keyword>
<dbReference type="FunFam" id="2.60.40.10:FF:000552">
    <property type="entry name" value="Related to glucoamylase"/>
    <property type="match status" value="1"/>
</dbReference>
<organism evidence="13 14">
    <name type="scientific">Staphylotrichum tortipilum</name>
    <dbReference type="NCBI Taxonomy" id="2831512"/>
    <lineage>
        <taxon>Eukaryota</taxon>
        <taxon>Fungi</taxon>
        <taxon>Dikarya</taxon>
        <taxon>Ascomycota</taxon>
        <taxon>Pezizomycotina</taxon>
        <taxon>Sordariomycetes</taxon>
        <taxon>Sordariomycetidae</taxon>
        <taxon>Sordariales</taxon>
        <taxon>Chaetomiaceae</taxon>
        <taxon>Staphylotrichum</taxon>
    </lineage>
</organism>
<dbReference type="PANTHER" id="PTHR31616:SF12">
    <property type="entry name" value="GLUCOAMYLASE"/>
    <property type="match status" value="1"/>
</dbReference>
<evidence type="ECO:0000313" key="13">
    <source>
        <dbReference type="EMBL" id="KAK3901441.1"/>
    </source>
</evidence>
<reference evidence="13" key="1">
    <citation type="journal article" date="2023" name="Mol. Phylogenet. Evol.">
        <title>Genome-scale phylogeny and comparative genomics of the fungal order Sordariales.</title>
        <authorList>
            <person name="Hensen N."/>
            <person name="Bonometti L."/>
            <person name="Westerberg I."/>
            <person name="Brannstrom I.O."/>
            <person name="Guillou S."/>
            <person name="Cros-Aarteil S."/>
            <person name="Calhoun S."/>
            <person name="Haridas S."/>
            <person name="Kuo A."/>
            <person name="Mondo S."/>
            <person name="Pangilinan J."/>
            <person name="Riley R."/>
            <person name="LaButti K."/>
            <person name="Andreopoulos B."/>
            <person name="Lipzen A."/>
            <person name="Chen C."/>
            <person name="Yan M."/>
            <person name="Daum C."/>
            <person name="Ng V."/>
            <person name="Clum A."/>
            <person name="Steindorff A."/>
            <person name="Ohm R.A."/>
            <person name="Martin F."/>
            <person name="Silar P."/>
            <person name="Natvig D.O."/>
            <person name="Lalanne C."/>
            <person name="Gautier V."/>
            <person name="Ament-Velasquez S.L."/>
            <person name="Kruys A."/>
            <person name="Hutchinson M.I."/>
            <person name="Powell A.J."/>
            <person name="Barry K."/>
            <person name="Miller A.N."/>
            <person name="Grigoriev I.V."/>
            <person name="Debuchy R."/>
            <person name="Gladieux P."/>
            <person name="Hiltunen Thoren M."/>
            <person name="Johannesson H."/>
        </authorList>
    </citation>
    <scope>NUCLEOTIDE SEQUENCE</scope>
    <source>
        <strain evidence="13">CBS 103.79</strain>
    </source>
</reference>
<feature type="active site" description="Proton acceptor" evidence="10">
    <location>
        <position position="243"/>
    </location>
</feature>
<evidence type="ECO:0000313" key="14">
    <source>
        <dbReference type="Proteomes" id="UP001303889"/>
    </source>
</evidence>
<dbReference type="InterPro" id="IPR012341">
    <property type="entry name" value="6hp_glycosidase-like_sf"/>
</dbReference>
<dbReference type="InterPro" id="IPR034836">
    <property type="entry name" value="CBM20_glucoamylase"/>
</dbReference>
<evidence type="ECO:0000256" key="5">
    <source>
        <dbReference type="ARBA" id="ARBA00023180"/>
    </source>
</evidence>
<dbReference type="SUPFAM" id="SSF48208">
    <property type="entry name" value="Six-hairpin glycosidases"/>
    <property type="match status" value="1"/>
</dbReference>
<dbReference type="InterPro" id="IPR013783">
    <property type="entry name" value="Ig-like_fold"/>
</dbReference>
<dbReference type="InterPro" id="IPR011613">
    <property type="entry name" value="GH15-like"/>
</dbReference>
<proteinExistence type="inferred from homology"/>
<keyword evidence="8 9" id="KW-0624">Polysaccharide degradation</keyword>
<protein>
    <recommendedName>
        <fullName evidence="9">Glucoamylase</fullName>
        <ecNumber evidence="9">3.2.1.3</ecNumber>
    </recommendedName>
    <alternativeName>
        <fullName evidence="9">1,4-alpha-D-glucan glucohydrolase</fullName>
    </alternativeName>
    <alternativeName>
        <fullName evidence="9">Glucan 1,4-alpha-glucosidase</fullName>
    </alternativeName>
</protein>
<dbReference type="InterPro" id="IPR046966">
    <property type="entry name" value="Glucoamylase_active_site"/>
</dbReference>
<dbReference type="FunFam" id="1.50.10.10:FF:000018">
    <property type="entry name" value="Glucoamylase"/>
    <property type="match status" value="1"/>
</dbReference>
<keyword evidence="7 9" id="KW-0326">Glycosidase</keyword>
<evidence type="ECO:0000256" key="4">
    <source>
        <dbReference type="ARBA" id="ARBA00022801"/>
    </source>
</evidence>
<dbReference type="GO" id="GO:0004339">
    <property type="term" value="F:glucan 1,4-alpha-glucosidase activity"/>
    <property type="evidence" value="ECO:0007669"/>
    <property type="project" value="UniProtKB-EC"/>
</dbReference>
<comment type="catalytic activity">
    <reaction evidence="1 9">
        <text>Hydrolysis of terminal (1-&gt;4)-linked alpha-D-glucose residues successively from non-reducing ends of the chains with release of beta-D-glucose.</text>
        <dbReference type="EC" id="3.2.1.3"/>
    </reaction>
</comment>
<dbReference type="PANTHER" id="PTHR31616">
    <property type="entry name" value="TREHALASE"/>
    <property type="match status" value="1"/>
</dbReference>
<dbReference type="InterPro" id="IPR002044">
    <property type="entry name" value="CBM20"/>
</dbReference>
<feature type="domain" description="CBM20" evidence="12">
    <location>
        <begin position="558"/>
        <end position="679"/>
    </location>
</feature>
<dbReference type="Gene3D" id="2.60.40.10">
    <property type="entry name" value="Immunoglobulins"/>
    <property type="match status" value="1"/>
</dbReference>